<name>A0A3R9QDC2_9BACT</name>
<dbReference type="EMBL" id="RSDW01000001">
    <property type="protein sequence ID" value="RSL18950.1"/>
    <property type="molecule type" value="Genomic_DNA"/>
</dbReference>
<protein>
    <submittedName>
        <fullName evidence="2">RES domain-containing protein</fullName>
    </submittedName>
</protein>
<organism evidence="2 3">
    <name type="scientific">Edaphobacter aggregans</name>
    <dbReference type="NCBI Taxonomy" id="570835"/>
    <lineage>
        <taxon>Bacteria</taxon>
        <taxon>Pseudomonadati</taxon>
        <taxon>Acidobacteriota</taxon>
        <taxon>Terriglobia</taxon>
        <taxon>Terriglobales</taxon>
        <taxon>Acidobacteriaceae</taxon>
        <taxon>Edaphobacter</taxon>
    </lineage>
</organism>
<reference evidence="2 3" key="1">
    <citation type="submission" date="2018-12" db="EMBL/GenBank/DDBJ databases">
        <title>Sequencing of bacterial isolates from soil warming experiment in Harvard Forest, Massachusetts, USA.</title>
        <authorList>
            <person name="Deangelis K."/>
        </authorList>
    </citation>
    <scope>NUCLEOTIDE SEQUENCE [LARGE SCALE GENOMIC DNA]</scope>
    <source>
        <strain evidence="2 3">EB153</strain>
    </source>
</reference>
<dbReference type="Pfam" id="PF08808">
    <property type="entry name" value="RES"/>
    <property type="match status" value="1"/>
</dbReference>
<evidence type="ECO:0000259" key="1">
    <source>
        <dbReference type="SMART" id="SM00953"/>
    </source>
</evidence>
<evidence type="ECO:0000313" key="2">
    <source>
        <dbReference type="EMBL" id="RSL18950.1"/>
    </source>
</evidence>
<feature type="domain" description="RES" evidence="1">
    <location>
        <begin position="16"/>
        <end position="138"/>
    </location>
</feature>
<gene>
    <name evidence="2" type="ORF">EDE15_4560</name>
</gene>
<proteinExistence type="predicted"/>
<dbReference type="SMART" id="SM00953">
    <property type="entry name" value="RES"/>
    <property type="match status" value="1"/>
</dbReference>
<comment type="caution">
    <text evidence="2">The sequence shown here is derived from an EMBL/GenBank/DDBJ whole genome shotgun (WGS) entry which is preliminary data.</text>
</comment>
<dbReference type="Proteomes" id="UP000269669">
    <property type="component" value="Unassembled WGS sequence"/>
</dbReference>
<accession>A0A3R9QDC2</accession>
<dbReference type="InterPro" id="IPR014914">
    <property type="entry name" value="RES_dom"/>
</dbReference>
<dbReference type="OrthoDB" id="9789501at2"/>
<dbReference type="RefSeq" id="WP_125487224.1">
    <property type="nucleotide sequence ID" value="NZ_RSDW01000001.1"/>
</dbReference>
<sequence length="152" mass="17430">MIEAWRIDRKIYRATAFTGEGARVYGGRWNSQGVSVVYTAEHRSLAMLEILVHLRRPRDYELYSVKFDESLVQELAARNLPRNWDVEPPTGDTQEIGDNWVMGASSAVLSVPSAVVPEERNYILNPRHPDFKHIKIDGPFPCYFDPRLLGEK</sequence>
<keyword evidence="3" id="KW-1185">Reference proteome</keyword>
<dbReference type="AlphaFoldDB" id="A0A3R9QDC2"/>
<evidence type="ECO:0000313" key="3">
    <source>
        <dbReference type="Proteomes" id="UP000269669"/>
    </source>
</evidence>